<keyword evidence="1" id="KW-0732">Signal</keyword>
<evidence type="ECO:0000313" key="2">
    <source>
        <dbReference type="EMBL" id="MFF3343019.1"/>
    </source>
</evidence>
<accession>A0ABW6RN70</accession>
<dbReference type="Proteomes" id="UP001601976">
    <property type="component" value="Unassembled WGS sequence"/>
</dbReference>
<evidence type="ECO:0008006" key="4">
    <source>
        <dbReference type="Google" id="ProtNLM"/>
    </source>
</evidence>
<proteinExistence type="predicted"/>
<sequence>MFRHIMRATAAAALAATAVLFLSNVATAQPRTAEAGQYTQFAAPAPEDDDGLDLGDILDGIIDGIGNIGG</sequence>
<name>A0ABW6RN70_9ACTN</name>
<dbReference type="EMBL" id="JBIAPK010000012">
    <property type="protein sequence ID" value="MFF3343019.1"/>
    <property type="molecule type" value="Genomic_DNA"/>
</dbReference>
<protein>
    <recommendedName>
        <fullName evidence="4">Secreted protein</fullName>
    </recommendedName>
</protein>
<dbReference type="RefSeq" id="WP_387898321.1">
    <property type="nucleotide sequence ID" value="NZ_JBIAPK010000012.1"/>
</dbReference>
<evidence type="ECO:0000313" key="3">
    <source>
        <dbReference type="Proteomes" id="UP001601976"/>
    </source>
</evidence>
<feature type="chain" id="PRO_5046913307" description="Secreted protein" evidence="1">
    <location>
        <begin position="29"/>
        <end position="70"/>
    </location>
</feature>
<gene>
    <name evidence="2" type="ORF">ACFYWW_30600</name>
</gene>
<reference evidence="2 3" key="1">
    <citation type="submission" date="2024-10" db="EMBL/GenBank/DDBJ databases">
        <title>The Natural Products Discovery Center: Release of the First 8490 Sequenced Strains for Exploring Actinobacteria Biosynthetic Diversity.</title>
        <authorList>
            <person name="Kalkreuter E."/>
            <person name="Kautsar S.A."/>
            <person name="Yang D."/>
            <person name="Bader C.D."/>
            <person name="Teijaro C.N."/>
            <person name="Fluegel L."/>
            <person name="Davis C.M."/>
            <person name="Simpson J.R."/>
            <person name="Lauterbach L."/>
            <person name="Steele A.D."/>
            <person name="Gui C."/>
            <person name="Meng S."/>
            <person name="Li G."/>
            <person name="Viehrig K."/>
            <person name="Ye F."/>
            <person name="Su P."/>
            <person name="Kiefer A.F."/>
            <person name="Nichols A."/>
            <person name="Cepeda A.J."/>
            <person name="Yan W."/>
            <person name="Fan B."/>
            <person name="Jiang Y."/>
            <person name="Adhikari A."/>
            <person name="Zheng C.-J."/>
            <person name="Schuster L."/>
            <person name="Cowan T.M."/>
            <person name="Smanski M.J."/>
            <person name="Chevrette M.G."/>
            <person name="De Carvalho L.P.S."/>
            <person name="Shen B."/>
        </authorList>
    </citation>
    <scope>NUCLEOTIDE SEQUENCE [LARGE SCALE GENOMIC DNA]</scope>
    <source>
        <strain evidence="2 3">NPDC003029</strain>
    </source>
</reference>
<evidence type="ECO:0000256" key="1">
    <source>
        <dbReference type="SAM" id="SignalP"/>
    </source>
</evidence>
<organism evidence="2 3">
    <name type="scientific">Streptomyces flavidovirens</name>
    <dbReference type="NCBI Taxonomy" id="67298"/>
    <lineage>
        <taxon>Bacteria</taxon>
        <taxon>Bacillati</taxon>
        <taxon>Actinomycetota</taxon>
        <taxon>Actinomycetes</taxon>
        <taxon>Kitasatosporales</taxon>
        <taxon>Streptomycetaceae</taxon>
        <taxon>Streptomyces</taxon>
    </lineage>
</organism>
<keyword evidence="3" id="KW-1185">Reference proteome</keyword>
<feature type="signal peptide" evidence="1">
    <location>
        <begin position="1"/>
        <end position="28"/>
    </location>
</feature>
<comment type="caution">
    <text evidence="2">The sequence shown here is derived from an EMBL/GenBank/DDBJ whole genome shotgun (WGS) entry which is preliminary data.</text>
</comment>